<dbReference type="Proteomes" id="UP001398556">
    <property type="component" value="Unassembled WGS sequence"/>
</dbReference>
<evidence type="ECO:0000313" key="4">
    <source>
        <dbReference type="EMBL" id="MEL1241982.1"/>
    </source>
</evidence>
<feature type="chain" id="PRO_5046827864" evidence="2">
    <location>
        <begin position="25"/>
        <end position="501"/>
    </location>
</feature>
<comment type="caution">
    <text evidence="4">The sequence shown here is derived from an EMBL/GenBank/DDBJ whole genome shotgun (WGS) entry which is preliminary data.</text>
</comment>
<dbReference type="InterPro" id="IPR026341">
    <property type="entry name" value="T9SS_type_B"/>
</dbReference>
<evidence type="ECO:0000259" key="3">
    <source>
        <dbReference type="Pfam" id="PF19081"/>
    </source>
</evidence>
<keyword evidence="5" id="KW-1185">Reference proteome</keyword>
<dbReference type="RefSeq" id="WP_341701190.1">
    <property type="nucleotide sequence ID" value="NZ_JBBYHU010000030.1"/>
</dbReference>
<gene>
    <name evidence="4" type="ORF">AAEO59_13050</name>
</gene>
<protein>
    <submittedName>
        <fullName evidence="4">T9SS type B sorting domain-containing protein</fullName>
    </submittedName>
</protein>
<sequence length="501" mass="54647">MKKNLLLLVFICLANILFSISTFAQPTVSSPVYYCQGSTATALTATPSNPSATLRWYDALTGGTEYPAAPIPSTTTVGTTFYYVTETIGGIESSPRTRIEVRVLADNGSDILLLRCDRTQITAPATIYDAVFFDWTNTAGIPNQYTYYYSIDGATPIYGTKNNGTNLEVTGLSPGQSVTLTVWHTTYPCDISSVTCTVACNPLLPRPTPTFTQVAPICAGDPPPTLPTTSLEGYRGTWSPAVDNTATTTYTFTPANICMNTQTMTIVVNPDSPGFIDSTICSGSPAPILETTSPTGVTGTWTPATVDNMNTAKYKFEPDSGQCAGSQEITITVLPSNTLVDFTWTVSQAFEENQKITITATNAGGDYLYQLDDGPYQSSNVFEYVSSGSHSVTVMDQTGCSMPNSITKSGIIVINYPKYFTPNNDGYNDFWNISELSSQPYAYIRIFDRYGKFLKQISPNGAGWNGTYNGHNLPSDDYWFVIHYLENNVVKEFKSHFSLKR</sequence>
<dbReference type="InterPro" id="IPR014755">
    <property type="entry name" value="Cu-Rt/internalin_Ig-like"/>
</dbReference>
<organism evidence="4 5">
    <name type="scientific">Flavobacterium flavipallidum</name>
    <dbReference type="NCBI Taxonomy" id="3139140"/>
    <lineage>
        <taxon>Bacteria</taxon>
        <taxon>Pseudomonadati</taxon>
        <taxon>Bacteroidota</taxon>
        <taxon>Flavobacteriia</taxon>
        <taxon>Flavobacteriales</taxon>
        <taxon>Flavobacteriaceae</taxon>
        <taxon>Flavobacterium</taxon>
    </lineage>
</organism>
<feature type="domain" description="Ig-like" evidence="3">
    <location>
        <begin position="25"/>
        <end position="103"/>
    </location>
</feature>
<feature type="signal peptide" evidence="2">
    <location>
        <begin position="1"/>
        <end position="24"/>
    </location>
</feature>
<evidence type="ECO:0000313" key="5">
    <source>
        <dbReference type="Proteomes" id="UP001398556"/>
    </source>
</evidence>
<evidence type="ECO:0000256" key="2">
    <source>
        <dbReference type="SAM" id="SignalP"/>
    </source>
</evidence>
<keyword evidence="1 2" id="KW-0732">Signal</keyword>
<accession>A0ABU9HPB2</accession>
<dbReference type="EMBL" id="JBBYHU010000030">
    <property type="protein sequence ID" value="MEL1241982.1"/>
    <property type="molecule type" value="Genomic_DNA"/>
</dbReference>
<name>A0ABU9HPB2_9FLAO</name>
<dbReference type="Gene3D" id="2.60.40.1220">
    <property type="match status" value="1"/>
</dbReference>
<dbReference type="Pfam" id="PF19081">
    <property type="entry name" value="Ig_7"/>
    <property type="match status" value="1"/>
</dbReference>
<reference evidence="4 5" key="1">
    <citation type="submission" date="2024-04" db="EMBL/GenBank/DDBJ databases">
        <title>Flavobacterium sp. DGU99 16S ribosomal RNA gene Genome sequencing and assembly.</title>
        <authorList>
            <person name="Park S."/>
        </authorList>
    </citation>
    <scope>NUCLEOTIDE SEQUENCE [LARGE SCALE GENOMIC DNA]</scope>
    <source>
        <strain evidence="4 5">DGU99</strain>
    </source>
</reference>
<evidence type="ECO:0000256" key="1">
    <source>
        <dbReference type="ARBA" id="ARBA00022729"/>
    </source>
</evidence>
<proteinExistence type="predicted"/>
<dbReference type="NCBIfam" id="TIGR04131">
    <property type="entry name" value="Bac_Flav_CTERM"/>
    <property type="match status" value="1"/>
</dbReference>
<dbReference type="InterPro" id="IPR044023">
    <property type="entry name" value="Ig_7"/>
</dbReference>
<dbReference type="Pfam" id="PF13585">
    <property type="entry name" value="CHU_C"/>
    <property type="match status" value="1"/>
</dbReference>